<protein>
    <submittedName>
        <fullName evidence="1">Uncharacterized protein</fullName>
    </submittedName>
</protein>
<dbReference type="EMBL" id="KY774314">
    <property type="protein sequence ID" value="ART30426.1"/>
    <property type="molecule type" value="Genomic_DNA"/>
</dbReference>
<organism evidence="1">
    <name type="scientific">Utricularia reniformis</name>
    <dbReference type="NCBI Taxonomy" id="192314"/>
    <lineage>
        <taxon>Eukaryota</taxon>
        <taxon>Viridiplantae</taxon>
        <taxon>Streptophyta</taxon>
        <taxon>Embryophyta</taxon>
        <taxon>Tracheophyta</taxon>
        <taxon>Spermatophyta</taxon>
        <taxon>Magnoliopsida</taxon>
        <taxon>eudicotyledons</taxon>
        <taxon>Gunneridae</taxon>
        <taxon>Pentapetalae</taxon>
        <taxon>asterids</taxon>
        <taxon>lamiids</taxon>
        <taxon>Lamiales</taxon>
        <taxon>Lentibulariaceae</taxon>
        <taxon>Utricularia</taxon>
    </lineage>
</organism>
<reference evidence="1" key="1">
    <citation type="submission" date="2017-03" db="EMBL/GenBank/DDBJ databases">
        <title>The mitochondrial genome of the carnivorous plant Utricularia reniformis (Lentibulariaceae): structure, comparative analysis and evolutionary landmarks.</title>
        <authorList>
            <person name="Silva S.R."/>
            <person name="Alvarenga D.O."/>
            <person name="Michael T.P."/>
            <person name="Miranda V.F.O."/>
            <person name="Varani A.M."/>
        </authorList>
    </citation>
    <scope>NUCLEOTIDE SEQUENCE</scope>
</reference>
<dbReference type="AlphaFoldDB" id="A0A1Y0AZ28"/>
<name>A0A1Y0AZ28_9LAMI</name>
<proteinExistence type="predicted"/>
<accession>A0A1Y0AZ28</accession>
<evidence type="ECO:0000313" key="1">
    <source>
        <dbReference type="EMBL" id="ART30426.1"/>
    </source>
</evidence>
<sequence>MRRLRLQIRNGKLSFTGVDHLQQPHWIARRRTTKSKTNTVDGMLAWDSYLGVGFGRRDIY</sequence>
<gene>
    <name evidence="1" type="ORF">AEK19_MT2038</name>
</gene>
<geneLocation type="mitochondrion" evidence="1"/>
<keyword evidence="1" id="KW-0496">Mitochondrion</keyword>